<evidence type="ECO:0000313" key="1">
    <source>
        <dbReference type="EMBL" id="REC95999.1"/>
    </source>
</evidence>
<organism evidence="1 2">
    <name type="scientific">Kushneria indalinina DSM 14324</name>
    <dbReference type="NCBI Taxonomy" id="1122140"/>
    <lineage>
        <taxon>Bacteria</taxon>
        <taxon>Pseudomonadati</taxon>
        <taxon>Pseudomonadota</taxon>
        <taxon>Gammaproteobacteria</taxon>
        <taxon>Oceanospirillales</taxon>
        <taxon>Halomonadaceae</taxon>
        <taxon>Kushneria</taxon>
    </lineage>
</organism>
<name>A0A3D9E0C8_9GAMM</name>
<protein>
    <submittedName>
        <fullName evidence="1">Uncharacterized protein</fullName>
    </submittedName>
</protein>
<dbReference type="OrthoDB" id="9954058at2"/>
<proteinExistence type="predicted"/>
<gene>
    <name evidence="1" type="ORF">C8D72_0672</name>
</gene>
<evidence type="ECO:0000313" key="2">
    <source>
        <dbReference type="Proteomes" id="UP000256334"/>
    </source>
</evidence>
<comment type="caution">
    <text evidence="1">The sequence shown here is derived from an EMBL/GenBank/DDBJ whole genome shotgun (WGS) entry which is preliminary data.</text>
</comment>
<dbReference type="EMBL" id="QRDJ01000006">
    <property type="protein sequence ID" value="REC95999.1"/>
    <property type="molecule type" value="Genomic_DNA"/>
</dbReference>
<sequence>MPYTYQYAAAGEFTSTGENDHVEGFVVFLEGTRMEIATYTTEDAAKAACEELNDKDDVSGKR</sequence>
<accession>A0A3D9E0C8</accession>
<dbReference type="RefSeq" id="WP_115852960.1">
    <property type="nucleotide sequence ID" value="NZ_QRDJ01000006.1"/>
</dbReference>
<dbReference type="AlphaFoldDB" id="A0A3D9E0C8"/>
<keyword evidence="2" id="KW-1185">Reference proteome</keyword>
<reference evidence="1 2" key="1">
    <citation type="submission" date="2018-07" db="EMBL/GenBank/DDBJ databases">
        <title>Genomic Encyclopedia of Type Strains, Phase IV (KMG-IV): sequencing the most valuable type-strain genomes for metagenomic binning, comparative biology and taxonomic classification.</title>
        <authorList>
            <person name="Goeker M."/>
        </authorList>
    </citation>
    <scope>NUCLEOTIDE SEQUENCE [LARGE SCALE GENOMIC DNA]</scope>
    <source>
        <strain evidence="1 2">DSM 14324</strain>
    </source>
</reference>
<dbReference type="Proteomes" id="UP000256334">
    <property type="component" value="Unassembled WGS sequence"/>
</dbReference>